<dbReference type="Gene3D" id="3.30.200.110">
    <property type="entry name" value="Inositol-pentakisphosphate 2-kinase, N-lobe"/>
    <property type="match status" value="2"/>
</dbReference>
<dbReference type="PANTHER" id="PTHR14456:SF2">
    <property type="entry name" value="INOSITOL-PENTAKISPHOSPHATE 2-KINASE"/>
    <property type="match status" value="1"/>
</dbReference>
<evidence type="ECO:0000256" key="2">
    <source>
        <dbReference type="ARBA" id="ARBA00022679"/>
    </source>
</evidence>
<organism evidence="9 10">
    <name type="scientific">Aphanomyces stellatus</name>
    <dbReference type="NCBI Taxonomy" id="120398"/>
    <lineage>
        <taxon>Eukaryota</taxon>
        <taxon>Sar</taxon>
        <taxon>Stramenopiles</taxon>
        <taxon>Oomycota</taxon>
        <taxon>Saprolegniomycetes</taxon>
        <taxon>Saprolegniales</taxon>
        <taxon>Verrucalvaceae</taxon>
        <taxon>Aphanomyces</taxon>
    </lineage>
</organism>
<reference evidence="9 10" key="1">
    <citation type="submission" date="2019-03" db="EMBL/GenBank/DDBJ databases">
        <authorList>
            <person name="Gaulin E."/>
            <person name="Dumas B."/>
        </authorList>
    </citation>
    <scope>NUCLEOTIDE SEQUENCE [LARGE SCALE GENOMIC DNA]</scope>
    <source>
        <strain evidence="9">CBS 568.67</strain>
    </source>
</reference>
<evidence type="ECO:0000313" key="10">
    <source>
        <dbReference type="Proteomes" id="UP000332933"/>
    </source>
</evidence>
<feature type="compositionally biased region" description="Low complexity" evidence="7">
    <location>
        <begin position="1"/>
        <end position="16"/>
    </location>
</feature>
<comment type="function">
    <text evidence="6">Phosphorylates Ins(1,3,4,5,6)P5 at position 2 to form Ins(1,2,3,4,5,6)P6 (InsP6 or phytate).</text>
</comment>
<name>A0A485L6R7_9STRA</name>
<dbReference type="PANTHER" id="PTHR14456">
    <property type="entry name" value="INOSITOL POLYPHOSPHATE KINASE 1"/>
    <property type="match status" value="1"/>
</dbReference>
<dbReference type="AlphaFoldDB" id="A0A485L6R7"/>
<dbReference type="Proteomes" id="UP000332933">
    <property type="component" value="Unassembled WGS sequence"/>
</dbReference>
<evidence type="ECO:0000256" key="7">
    <source>
        <dbReference type="SAM" id="MobiDB-lite"/>
    </source>
</evidence>
<reference evidence="8" key="2">
    <citation type="submission" date="2019-06" db="EMBL/GenBank/DDBJ databases">
        <title>Genomics analysis of Aphanomyces spp. identifies a new class of oomycete effector associated with host adaptation.</title>
        <authorList>
            <person name="Gaulin E."/>
        </authorList>
    </citation>
    <scope>NUCLEOTIDE SEQUENCE</scope>
    <source>
        <strain evidence="8">CBS 578.67</strain>
    </source>
</reference>
<dbReference type="GO" id="GO:0005634">
    <property type="term" value="C:nucleus"/>
    <property type="evidence" value="ECO:0007669"/>
    <property type="project" value="TreeGrafter"/>
</dbReference>
<feature type="region of interest" description="Disordered" evidence="7">
    <location>
        <begin position="1"/>
        <end position="21"/>
    </location>
</feature>
<evidence type="ECO:0000313" key="8">
    <source>
        <dbReference type="EMBL" id="KAF0691845.1"/>
    </source>
</evidence>
<dbReference type="InterPro" id="IPR009286">
    <property type="entry name" value="Ins_P5_2-kin"/>
</dbReference>
<keyword evidence="10" id="KW-1185">Reference proteome</keyword>
<dbReference type="GO" id="GO:0035299">
    <property type="term" value="F:inositol-1,3,4,5,6-pentakisphosphate 2-kinase activity"/>
    <property type="evidence" value="ECO:0007669"/>
    <property type="project" value="UniProtKB-EC"/>
</dbReference>
<dbReference type="EC" id="2.7.1.158" evidence="1 6"/>
<dbReference type="EMBL" id="VJMH01006016">
    <property type="protein sequence ID" value="KAF0691845.1"/>
    <property type="molecule type" value="Genomic_DNA"/>
</dbReference>
<dbReference type="GO" id="GO:0005524">
    <property type="term" value="F:ATP binding"/>
    <property type="evidence" value="ECO:0007669"/>
    <property type="project" value="UniProtKB-KW"/>
</dbReference>
<evidence type="ECO:0000313" key="9">
    <source>
        <dbReference type="EMBL" id="VFT93760.1"/>
    </source>
</evidence>
<evidence type="ECO:0000256" key="6">
    <source>
        <dbReference type="RuleBase" id="RU364126"/>
    </source>
</evidence>
<evidence type="ECO:0000256" key="3">
    <source>
        <dbReference type="ARBA" id="ARBA00022741"/>
    </source>
</evidence>
<evidence type="ECO:0000256" key="1">
    <source>
        <dbReference type="ARBA" id="ARBA00012023"/>
    </source>
</evidence>
<gene>
    <name evidence="9" type="primary">Aste57867_16999</name>
    <name evidence="8" type="ORF">As57867_016941</name>
    <name evidence="9" type="ORF">ASTE57867_16999</name>
</gene>
<evidence type="ECO:0000256" key="5">
    <source>
        <dbReference type="ARBA" id="ARBA00022840"/>
    </source>
</evidence>
<keyword evidence="3 6" id="KW-0547">Nucleotide-binding</keyword>
<evidence type="ECO:0000256" key="4">
    <source>
        <dbReference type="ARBA" id="ARBA00022777"/>
    </source>
</evidence>
<dbReference type="EMBL" id="CAADRA010006037">
    <property type="protein sequence ID" value="VFT93760.1"/>
    <property type="molecule type" value="Genomic_DNA"/>
</dbReference>
<dbReference type="Pfam" id="PF06090">
    <property type="entry name" value="Ins_P5_2-kin"/>
    <property type="match status" value="1"/>
</dbReference>
<protein>
    <recommendedName>
        <fullName evidence="1 6">Inositol-pentakisphosphate 2-kinase</fullName>
        <ecNumber evidence="1 6">2.7.1.158</ecNumber>
    </recommendedName>
</protein>
<proteinExistence type="predicted"/>
<comment type="domain">
    <text evidence="6">The EXKPK motif is conserved in inositol-pentakisphosphate 2-kinases of both family 1 and 2.</text>
</comment>
<sequence>MFLSRPRSSTSPASASFPRVASKEDLPPLRAHEWKYASEGGANVVFRYFGAAPVLRGLVLRVRKHGVHGAHPQDIVAFAARHMPRGTQDEYIQVAVAVDVPTPFLEQLNAHLETTPDRPVARRTSHLDVTLTCIMLLPDIMSSSSSSLCIELKPKSSLLPVPRPGIHPVKARVCRFCMHQHLKQDQGKVAHPSGYCPLALFSRDPARMTHALQCLATTPQNNLRVVGDALTDDHIAVLVALFHKHTGILEDLRSMHALDVVDIEGVFALAQAAAALADDSTLSPPLAGLSPAVQGHLRHAMTMASSSFDESEVTVAQFRTLVQETLDAFLVATTFKDCSLLLSLRPIHEKHVAAAHPLAAFEHVVHRNGTQYGVVVAIVDLDIKTHKPLASYYDLDQRIVAHFEATSQAAAQPSKQCWGGATQ</sequence>
<dbReference type="OrthoDB" id="272370at2759"/>
<keyword evidence="4 6" id="KW-0418">Kinase</keyword>
<dbReference type="InterPro" id="IPR043001">
    <property type="entry name" value="IP5_2-K_N_lobe"/>
</dbReference>
<dbReference type="GO" id="GO:0032958">
    <property type="term" value="P:inositol phosphate biosynthetic process"/>
    <property type="evidence" value="ECO:0007669"/>
    <property type="project" value="TreeGrafter"/>
</dbReference>
<accession>A0A485L6R7</accession>
<keyword evidence="5 6" id="KW-0067">ATP-binding</keyword>
<comment type="catalytic activity">
    <reaction evidence="6">
        <text>1D-myo-inositol 1,3,4,5,6-pentakisphosphate + ATP = 1D-myo-inositol hexakisphosphate + ADP + H(+)</text>
        <dbReference type="Rhea" id="RHEA:20313"/>
        <dbReference type="ChEBI" id="CHEBI:15378"/>
        <dbReference type="ChEBI" id="CHEBI:30616"/>
        <dbReference type="ChEBI" id="CHEBI:57733"/>
        <dbReference type="ChEBI" id="CHEBI:58130"/>
        <dbReference type="ChEBI" id="CHEBI:456216"/>
        <dbReference type="EC" id="2.7.1.158"/>
    </reaction>
</comment>
<keyword evidence="2 6" id="KW-0808">Transferase</keyword>